<dbReference type="RefSeq" id="XP_019703221.1">
    <property type="nucleotide sequence ID" value="XM_019847662.1"/>
</dbReference>
<evidence type="ECO:0000256" key="2">
    <source>
        <dbReference type="ARBA" id="ARBA00022448"/>
    </source>
</evidence>
<feature type="compositionally biased region" description="Polar residues" evidence="5">
    <location>
        <begin position="49"/>
        <end position="59"/>
    </location>
</feature>
<dbReference type="PANTHER" id="PTHR30097:SF15">
    <property type="entry name" value="CATION EFFLUX SYSTEM PROTEIN CUSB"/>
    <property type="match status" value="1"/>
</dbReference>
<dbReference type="GO" id="GO:0022857">
    <property type="term" value="F:transmembrane transporter activity"/>
    <property type="evidence" value="ECO:0007669"/>
    <property type="project" value="InterPro"/>
</dbReference>
<dbReference type="Pfam" id="PF25975">
    <property type="entry name" value="CzcB_C"/>
    <property type="match status" value="1"/>
</dbReference>
<feature type="transmembrane region" description="Helical" evidence="6">
    <location>
        <begin position="20"/>
        <end position="41"/>
    </location>
</feature>
<dbReference type="FunFam" id="2.40.420.20:FF:000003">
    <property type="entry name" value="Cation efflux system protein cusB"/>
    <property type="match status" value="1"/>
</dbReference>
<dbReference type="AlphaFoldDB" id="A0A6J0PDE5"/>
<dbReference type="Proteomes" id="UP000504607">
    <property type="component" value="Unplaced"/>
</dbReference>
<dbReference type="Pfam" id="PF25869">
    <property type="entry name" value="3HB_CusB"/>
    <property type="match status" value="1"/>
</dbReference>
<evidence type="ECO:0000256" key="5">
    <source>
        <dbReference type="SAM" id="MobiDB-lite"/>
    </source>
</evidence>
<evidence type="ECO:0000256" key="3">
    <source>
        <dbReference type="ARBA" id="ARBA00022729"/>
    </source>
</evidence>
<reference evidence="13" key="1">
    <citation type="submission" date="2025-08" db="UniProtKB">
        <authorList>
            <consortium name="RefSeq"/>
        </authorList>
    </citation>
    <scope>IDENTIFICATION</scope>
</reference>
<dbReference type="InterPro" id="IPR042230">
    <property type="entry name" value="CusF_sf"/>
</dbReference>
<evidence type="ECO:0000256" key="4">
    <source>
        <dbReference type="ARBA" id="ARBA00023065"/>
    </source>
</evidence>
<feature type="domain" description="CusB-like barrel-sandwich hybrid" evidence="9">
    <location>
        <begin position="155"/>
        <end position="274"/>
    </location>
</feature>
<evidence type="ECO:0000259" key="10">
    <source>
        <dbReference type="Pfam" id="PF25954"/>
    </source>
</evidence>
<feature type="domain" description="CzcB-like C-terminal circularly permuted SH3-like" evidence="11">
    <location>
        <begin position="360"/>
        <end position="420"/>
    </location>
</feature>
<feature type="region of interest" description="Disordered" evidence="5">
    <location>
        <begin position="45"/>
        <end position="70"/>
    </location>
</feature>
<dbReference type="GO" id="GO:0016020">
    <property type="term" value="C:membrane"/>
    <property type="evidence" value="ECO:0007669"/>
    <property type="project" value="InterPro"/>
</dbReference>
<dbReference type="Pfam" id="PF19335">
    <property type="entry name" value="HMBD"/>
    <property type="match status" value="1"/>
</dbReference>
<feature type="domain" description="CusB-like beta-barrel" evidence="10">
    <location>
        <begin position="278"/>
        <end position="355"/>
    </location>
</feature>
<comment type="similarity">
    <text evidence="1">Belongs to the membrane fusion protein (MFP) (TC 8.A.1) family.</text>
</comment>
<accession>A0A6J0PDE5</accession>
<dbReference type="OrthoDB" id="10635207at2759"/>
<dbReference type="InterPro" id="IPR058792">
    <property type="entry name" value="Beta-barrel_RND_2"/>
</dbReference>
<dbReference type="GO" id="GO:0015679">
    <property type="term" value="P:plasma membrane copper ion transport"/>
    <property type="evidence" value="ECO:0007669"/>
    <property type="project" value="TreeGrafter"/>
</dbReference>
<evidence type="ECO:0000256" key="6">
    <source>
        <dbReference type="SAM" id="Phobius"/>
    </source>
</evidence>
<keyword evidence="4" id="KW-0406">Ion transport</keyword>
<feature type="region of interest" description="Disordered" evidence="5">
    <location>
        <begin position="430"/>
        <end position="456"/>
    </location>
</feature>
<feature type="region of interest" description="Disordered" evidence="5">
    <location>
        <begin position="526"/>
        <end position="549"/>
    </location>
</feature>
<evidence type="ECO:0000313" key="13">
    <source>
        <dbReference type="RefSeq" id="XP_019703221.1"/>
    </source>
</evidence>
<organism evidence="12 13">
    <name type="scientific">Elaeis guineensis var. tenera</name>
    <name type="common">Oil palm</name>
    <dbReference type="NCBI Taxonomy" id="51953"/>
    <lineage>
        <taxon>Eukaryota</taxon>
        <taxon>Viridiplantae</taxon>
        <taxon>Streptophyta</taxon>
        <taxon>Embryophyta</taxon>
        <taxon>Tracheophyta</taxon>
        <taxon>Spermatophyta</taxon>
        <taxon>Magnoliopsida</taxon>
        <taxon>Liliopsida</taxon>
        <taxon>Arecaceae</taxon>
        <taxon>Arecoideae</taxon>
        <taxon>Cocoseae</taxon>
        <taxon>Elaeidinae</taxon>
        <taxon>Elaeis</taxon>
    </lineage>
</organism>
<feature type="domain" description="CusB-like three alpha-helical bundle" evidence="8">
    <location>
        <begin position="190"/>
        <end position="241"/>
    </location>
</feature>
<keyword evidence="2" id="KW-0813">Transport</keyword>
<keyword evidence="3" id="KW-0732">Signal</keyword>
<gene>
    <name evidence="13" type="primary">LOC109505247</name>
</gene>
<dbReference type="Pfam" id="PF11604">
    <property type="entry name" value="CusF_Ec"/>
    <property type="match status" value="1"/>
</dbReference>
<keyword evidence="12" id="KW-1185">Reference proteome</keyword>
<keyword evidence="6" id="KW-1133">Transmembrane helix</keyword>
<proteinExistence type="inferred from homology"/>
<name>A0A6J0PDE5_ELAGV</name>
<dbReference type="InterPro" id="IPR051909">
    <property type="entry name" value="MFP_Cation_Efflux"/>
</dbReference>
<protein>
    <submittedName>
        <fullName evidence="13">Uncharacterized protein LOC109505247</fullName>
    </submittedName>
</protein>
<dbReference type="InterPro" id="IPR021647">
    <property type="entry name" value="CusF_Ec"/>
</dbReference>
<dbReference type="Gene3D" id="2.40.30.170">
    <property type="match status" value="1"/>
</dbReference>
<dbReference type="GO" id="GO:0060003">
    <property type="term" value="P:copper ion export"/>
    <property type="evidence" value="ECO:0007669"/>
    <property type="project" value="TreeGrafter"/>
</dbReference>
<dbReference type="SUPFAM" id="SSF111369">
    <property type="entry name" value="HlyD-like secretion proteins"/>
    <property type="match status" value="1"/>
</dbReference>
<evidence type="ECO:0000256" key="1">
    <source>
        <dbReference type="ARBA" id="ARBA00009477"/>
    </source>
</evidence>
<dbReference type="NCBIfam" id="TIGR01730">
    <property type="entry name" value="RND_mfp"/>
    <property type="match status" value="1"/>
</dbReference>
<dbReference type="Gene3D" id="6.10.140.730">
    <property type="match status" value="1"/>
</dbReference>
<dbReference type="InterPro" id="IPR058791">
    <property type="entry name" value="3HB_CusB"/>
</dbReference>
<evidence type="ECO:0000259" key="8">
    <source>
        <dbReference type="Pfam" id="PF25869"/>
    </source>
</evidence>
<evidence type="ECO:0000259" key="7">
    <source>
        <dbReference type="Pfam" id="PF19335"/>
    </source>
</evidence>
<dbReference type="InterPro" id="IPR045800">
    <property type="entry name" value="HMBD"/>
</dbReference>
<keyword evidence="6" id="KW-0812">Transmembrane</keyword>
<dbReference type="FunFam" id="2.40.30.170:FF:000010">
    <property type="entry name" value="Efflux RND transporter periplasmic adaptor subunit"/>
    <property type="match status" value="1"/>
</dbReference>
<dbReference type="InterPro" id="IPR058649">
    <property type="entry name" value="CzcB_C"/>
</dbReference>
<dbReference type="Gene3D" id="2.40.420.20">
    <property type="match status" value="1"/>
</dbReference>
<evidence type="ECO:0000259" key="11">
    <source>
        <dbReference type="Pfam" id="PF25975"/>
    </source>
</evidence>
<dbReference type="GO" id="GO:0046914">
    <property type="term" value="F:transition metal ion binding"/>
    <property type="evidence" value="ECO:0007669"/>
    <property type="project" value="TreeGrafter"/>
</dbReference>
<dbReference type="Gene3D" id="2.40.50.320">
    <property type="entry name" value="Copper binding periplasmic protein CusF"/>
    <property type="match status" value="1"/>
</dbReference>
<evidence type="ECO:0000259" key="9">
    <source>
        <dbReference type="Pfam" id="PF25919"/>
    </source>
</evidence>
<feature type="domain" description="Heavy metal binding" evidence="7">
    <location>
        <begin position="77"/>
        <end position="104"/>
    </location>
</feature>
<dbReference type="Pfam" id="PF25954">
    <property type="entry name" value="Beta-barrel_RND_2"/>
    <property type="match status" value="1"/>
</dbReference>
<dbReference type="InterPro" id="IPR058790">
    <property type="entry name" value="BSH_CusB"/>
</dbReference>
<dbReference type="Gene3D" id="2.40.50.100">
    <property type="match status" value="1"/>
</dbReference>
<dbReference type="PANTHER" id="PTHR30097">
    <property type="entry name" value="CATION EFFLUX SYSTEM PROTEIN CUSB"/>
    <property type="match status" value="1"/>
</dbReference>
<keyword evidence="6" id="KW-0472">Membrane</keyword>
<sequence>MQRAQRALEDLNTGEIFMKLKLLVLGLVTTGVLVASGYGLYSLGKRQGSDGSASPTPAVSNAPGDKMDPSSEKKVLYWHDPMVPTQKFDKPGKSPFMDMQLVPVYAGESGDEGTVSVSPRVQQNLGIRTAEVTRGELTSRVEAAGSIAFNERDQTFVQARSTGFVEKLFVRATLDPVRKGQPLAELYVPDWIAAQEEFLSVRRMQGTDLAVLVDSTRQRMRLVGMTDDQIKLVERAGRVQPRITLVAPTSGVIVELTAREGMTVMPGSPLFRINGLSTVWAIADVPESQSALLRPGTVVEARSPALPDTVFKGKIQAVLPEVNQGTRTIKARIELANPQGRLAPGMFVSVALNAKPEQGLMVPTEAIIQTGRRLVVMIAEGDGKFRSVDVEIGNESNGQTEIKRGLQAGQMVVTSGQFLIDSEASLRGTTTRMEGTGQPSGGEAAGSTAASSEHSGKAKIESIEKDAVTLSHDPIPSMKWSAMTMDFGKPAGGIPDGLRPGQTVDFAFTMNKEGLPVLTRIEPAGAGAMSMPSSGTKDTIPMGAMGQKQ</sequence>
<dbReference type="InParanoid" id="A0A6J0PDE5"/>
<dbReference type="InterPro" id="IPR006143">
    <property type="entry name" value="RND_pump_MFP"/>
</dbReference>
<evidence type="ECO:0000313" key="12">
    <source>
        <dbReference type="Proteomes" id="UP000504607"/>
    </source>
</evidence>
<dbReference type="Pfam" id="PF25919">
    <property type="entry name" value="BSH_CusB"/>
    <property type="match status" value="1"/>
</dbReference>